<dbReference type="GeneID" id="27898991"/>
<evidence type="ECO:0000313" key="2">
    <source>
        <dbReference type="Proteomes" id="UP000016931"/>
    </source>
</evidence>
<dbReference type="AlphaFoldDB" id="M3B667"/>
<protein>
    <submittedName>
        <fullName evidence="1">Uncharacterized protein</fullName>
    </submittedName>
</protein>
<keyword evidence="2" id="KW-1185">Reference proteome</keyword>
<dbReference type="OrthoDB" id="2190219at2759"/>
<dbReference type="Proteomes" id="UP000016931">
    <property type="component" value="Unassembled WGS sequence"/>
</dbReference>
<sequence length="69" mass="8196">MNPQWLLGQRKSLMLSFQTTRSVHGDTRHMIYFFITREEPLKLYSGEFDAQRAEILSRSMAKERRLCMG</sequence>
<dbReference type="HOGENOM" id="CLU_2777543_0_0_1"/>
<organism evidence="1 2">
    <name type="scientific">Sphaerulina musiva (strain SO2202)</name>
    <name type="common">Poplar stem canker fungus</name>
    <name type="synonym">Septoria musiva</name>
    <dbReference type="NCBI Taxonomy" id="692275"/>
    <lineage>
        <taxon>Eukaryota</taxon>
        <taxon>Fungi</taxon>
        <taxon>Dikarya</taxon>
        <taxon>Ascomycota</taxon>
        <taxon>Pezizomycotina</taxon>
        <taxon>Dothideomycetes</taxon>
        <taxon>Dothideomycetidae</taxon>
        <taxon>Mycosphaerellales</taxon>
        <taxon>Mycosphaerellaceae</taxon>
        <taxon>Sphaerulina</taxon>
    </lineage>
</organism>
<name>M3B667_SPHMS</name>
<dbReference type="RefSeq" id="XP_016763423.1">
    <property type="nucleotide sequence ID" value="XM_016901854.1"/>
</dbReference>
<proteinExistence type="predicted"/>
<evidence type="ECO:0000313" key="1">
    <source>
        <dbReference type="EMBL" id="EMF15302.1"/>
    </source>
</evidence>
<reference evidence="1 2" key="1">
    <citation type="journal article" date="2012" name="PLoS Pathog.">
        <title>Diverse lifestyles and strategies of plant pathogenesis encoded in the genomes of eighteen Dothideomycetes fungi.</title>
        <authorList>
            <person name="Ohm R.A."/>
            <person name="Feau N."/>
            <person name="Henrissat B."/>
            <person name="Schoch C.L."/>
            <person name="Horwitz B.A."/>
            <person name="Barry K.W."/>
            <person name="Condon B.J."/>
            <person name="Copeland A.C."/>
            <person name="Dhillon B."/>
            <person name="Glaser F."/>
            <person name="Hesse C.N."/>
            <person name="Kosti I."/>
            <person name="LaButti K."/>
            <person name="Lindquist E.A."/>
            <person name="Lucas S."/>
            <person name="Salamov A.A."/>
            <person name="Bradshaw R.E."/>
            <person name="Ciuffetti L."/>
            <person name="Hamelin R.C."/>
            <person name="Kema G.H.J."/>
            <person name="Lawrence C."/>
            <person name="Scott J.A."/>
            <person name="Spatafora J.W."/>
            <person name="Turgeon B.G."/>
            <person name="de Wit P.J.G.M."/>
            <person name="Zhong S."/>
            <person name="Goodwin S.B."/>
            <person name="Grigoriev I.V."/>
        </authorList>
    </citation>
    <scope>NUCLEOTIDE SEQUENCE [LARGE SCALE GENOMIC DNA]</scope>
    <source>
        <strain evidence="1 2">SO2202</strain>
    </source>
</reference>
<dbReference type="EMBL" id="KB456261">
    <property type="protein sequence ID" value="EMF15302.1"/>
    <property type="molecule type" value="Genomic_DNA"/>
</dbReference>
<accession>M3B667</accession>
<gene>
    <name evidence="1" type="ORF">SEPMUDRAFT_123630</name>
</gene>